<feature type="transmembrane region" description="Helical" evidence="1">
    <location>
        <begin position="183"/>
        <end position="203"/>
    </location>
</feature>
<proteinExistence type="predicted"/>
<sequence length="240" mass="26256">MNRQEFLEKLRLLLGDLSEEEREEAIQYYEDYFADAGPEMEEQVIRELGSPEKVALMIREAIRGEEPGGEFAETGYSQSRYDNRDVPADYTRRRTGDSGSYWQKENGEEYRKPWTDRRLKLILIILIIIVGCSTVVPVVGGVVLGILGVIAGIFGVFIAFVIAAVCIVVAGVAMAIAGIPLMIAGSGAGLLVSGIGLLLLAAGVLGTAFSIRLCGVMIPAIFRIMVKIARRLIYRGKERA</sequence>
<comment type="caution">
    <text evidence="2">The sequence shown here is derived from an EMBL/GenBank/DDBJ whole genome shotgun (WGS) entry which is preliminary data.</text>
</comment>
<keyword evidence="1" id="KW-0812">Transmembrane</keyword>
<feature type="transmembrane region" description="Helical" evidence="1">
    <location>
        <begin position="121"/>
        <end position="147"/>
    </location>
</feature>
<dbReference type="Pfam" id="PF22564">
    <property type="entry name" value="HAAS"/>
    <property type="match status" value="1"/>
</dbReference>
<dbReference type="Proteomes" id="UP000261080">
    <property type="component" value="Unassembled WGS sequence"/>
</dbReference>
<dbReference type="EMBL" id="QVLX01000011">
    <property type="protein sequence ID" value="RGE84866.1"/>
    <property type="molecule type" value="Genomic_DNA"/>
</dbReference>
<keyword evidence="3" id="KW-1185">Reference proteome</keyword>
<dbReference type="AlphaFoldDB" id="A0A3E3JYR7"/>
<keyword evidence="1" id="KW-0472">Membrane</keyword>
<feature type="transmembrane region" description="Helical" evidence="1">
    <location>
        <begin position="209"/>
        <end position="229"/>
    </location>
</feature>
<protein>
    <submittedName>
        <fullName evidence="2">DUF1700 domain-containing protein</fullName>
    </submittedName>
</protein>
<dbReference type="OrthoDB" id="95800at2"/>
<name>A0A3E3JYR7_9FIRM</name>
<evidence type="ECO:0000313" key="3">
    <source>
        <dbReference type="Proteomes" id="UP000261080"/>
    </source>
</evidence>
<evidence type="ECO:0000313" key="2">
    <source>
        <dbReference type="EMBL" id="RGE84866.1"/>
    </source>
</evidence>
<feature type="transmembrane region" description="Helical" evidence="1">
    <location>
        <begin position="153"/>
        <end position="176"/>
    </location>
</feature>
<organism evidence="2 3">
    <name type="scientific">Sellimonas intestinalis</name>
    <dbReference type="NCBI Taxonomy" id="1653434"/>
    <lineage>
        <taxon>Bacteria</taxon>
        <taxon>Bacillati</taxon>
        <taxon>Bacillota</taxon>
        <taxon>Clostridia</taxon>
        <taxon>Lachnospirales</taxon>
        <taxon>Lachnospiraceae</taxon>
        <taxon>Sellimonas</taxon>
    </lineage>
</organism>
<evidence type="ECO:0000256" key="1">
    <source>
        <dbReference type="SAM" id="Phobius"/>
    </source>
</evidence>
<accession>A0A3E3JYR7</accession>
<keyword evidence="1" id="KW-1133">Transmembrane helix</keyword>
<reference evidence="2 3" key="1">
    <citation type="submission" date="2018-08" db="EMBL/GenBank/DDBJ databases">
        <title>A genome reference for cultivated species of the human gut microbiota.</title>
        <authorList>
            <person name="Zou Y."/>
            <person name="Xue W."/>
            <person name="Luo G."/>
        </authorList>
    </citation>
    <scope>NUCLEOTIDE SEQUENCE [LARGE SCALE GENOMIC DNA]</scope>
    <source>
        <strain evidence="2 3">AF37-2AT</strain>
    </source>
</reference>
<dbReference type="RefSeq" id="WP_117493826.1">
    <property type="nucleotide sequence ID" value="NZ_JAQCQW010000012.1"/>
</dbReference>
<gene>
    <name evidence="2" type="ORF">DW016_14395</name>
</gene>